<evidence type="ECO:0000256" key="6">
    <source>
        <dbReference type="ARBA" id="ARBA00023136"/>
    </source>
</evidence>
<dbReference type="Pfam" id="PF00005">
    <property type="entry name" value="ABC_tran"/>
    <property type="match status" value="1"/>
</dbReference>
<dbReference type="Gene3D" id="2.40.50.100">
    <property type="match status" value="1"/>
</dbReference>
<dbReference type="SUPFAM" id="SSF50331">
    <property type="entry name" value="MOP-like"/>
    <property type="match status" value="1"/>
</dbReference>
<dbReference type="PANTHER" id="PTHR42781:SF4">
    <property type="entry name" value="SPERMIDINE_PUTRESCINE IMPORT ATP-BINDING PROTEIN POTA"/>
    <property type="match status" value="1"/>
</dbReference>
<dbReference type="FunFam" id="3.40.50.300:FF:000133">
    <property type="entry name" value="Spermidine/putrescine import ATP-binding protein PotA"/>
    <property type="match status" value="1"/>
</dbReference>
<evidence type="ECO:0000256" key="1">
    <source>
        <dbReference type="ARBA" id="ARBA00022448"/>
    </source>
</evidence>
<keyword evidence="4 7" id="KW-0067">ATP-binding</keyword>
<dbReference type="GO" id="GO:0043190">
    <property type="term" value="C:ATP-binding cassette (ABC) transporter complex"/>
    <property type="evidence" value="ECO:0007669"/>
    <property type="project" value="InterPro"/>
</dbReference>
<dbReference type="PATRIC" id="fig|294.132.peg.1123"/>
<dbReference type="InterPro" id="IPR003593">
    <property type="entry name" value="AAA+_ATPase"/>
</dbReference>
<protein>
    <recommendedName>
        <fullName evidence="7">Spermidine/putrescine import ATP-binding protein PotA</fullName>
        <ecNumber evidence="7">7.6.2.11</ecNumber>
    </recommendedName>
</protein>
<evidence type="ECO:0000313" key="9">
    <source>
        <dbReference type="EMBL" id="KJZ46812.1"/>
    </source>
</evidence>
<keyword evidence="3 7" id="KW-0547">Nucleotide-binding</keyword>
<dbReference type="InterPro" id="IPR008995">
    <property type="entry name" value="Mo/tungstate-bd_C_term_dom"/>
</dbReference>
<comment type="function">
    <text evidence="7">Part of the ABC transporter complex PotABCD involved in spermidine/putrescine import. Responsible for energy coupling to the transport system.</text>
</comment>
<evidence type="ECO:0000256" key="4">
    <source>
        <dbReference type="ARBA" id="ARBA00022840"/>
    </source>
</evidence>
<evidence type="ECO:0000256" key="3">
    <source>
        <dbReference type="ARBA" id="ARBA00022741"/>
    </source>
</evidence>
<dbReference type="InterPro" id="IPR027417">
    <property type="entry name" value="P-loop_NTPase"/>
</dbReference>
<comment type="subunit">
    <text evidence="7">The complex is composed of two ATP-binding proteins (PotA), two transmembrane proteins (PotB and PotC) and a solute-binding protein (PotD).</text>
</comment>
<dbReference type="PROSITE" id="PS50893">
    <property type="entry name" value="ABC_TRANSPORTER_2"/>
    <property type="match status" value="1"/>
</dbReference>
<organism evidence="9 10">
    <name type="scientific">Pseudomonas fluorescens</name>
    <dbReference type="NCBI Taxonomy" id="294"/>
    <lineage>
        <taxon>Bacteria</taxon>
        <taxon>Pseudomonadati</taxon>
        <taxon>Pseudomonadota</taxon>
        <taxon>Gammaproteobacteria</taxon>
        <taxon>Pseudomonadales</taxon>
        <taxon>Pseudomonadaceae</taxon>
        <taxon>Pseudomonas</taxon>
    </lineage>
</organism>
<evidence type="ECO:0000256" key="2">
    <source>
        <dbReference type="ARBA" id="ARBA00022475"/>
    </source>
</evidence>
<dbReference type="InterPro" id="IPR050093">
    <property type="entry name" value="ABC_SmlMolc_Importer"/>
</dbReference>
<comment type="similarity">
    <text evidence="7">Belongs to the ABC transporter superfamily. Spermidine/putrescine importer (TC 3.A.1.11.1) family.</text>
</comment>
<reference evidence="9 10" key="1">
    <citation type="submission" date="2015-03" db="EMBL/GenBank/DDBJ databases">
        <title>Comparative genomics of Pseudomonas insights into diversity of traits involved in vanlence and defense.</title>
        <authorList>
            <person name="Qin Y."/>
        </authorList>
    </citation>
    <scope>NUCLEOTIDE SEQUENCE [LARGE SCALE GENOMIC DNA]</scope>
    <source>
        <strain evidence="9 10">C8</strain>
    </source>
</reference>
<dbReference type="InterPro" id="IPR005893">
    <property type="entry name" value="PotA-like"/>
</dbReference>
<dbReference type="SMART" id="SM00382">
    <property type="entry name" value="AAA"/>
    <property type="match status" value="1"/>
</dbReference>
<keyword evidence="2 7" id="KW-1003">Cell membrane</keyword>
<evidence type="ECO:0000313" key="10">
    <source>
        <dbReference type="Proteomes" id="UP000033588"/>
    </source>
</evidence>
<dbReference type="PROSITE" id="PS00211">
    <property type="entry name" value="ABC_TRANSPORTER_1"/>
    <property type="match status" value="1"/>
</dbReference>
<proteinExistence type="inferred from homology"/>
<evidence type="ECO:0000256" key="5">
    <source>
        <dbReference type="ARBA" id="ARBA00022967"/>
    </source>
</evidence>
<keyword evidence="6 7" id="KW-0472">Membrane</keyword>
<dbReference type="Pfam" id="PF08402">
    <property type="entry name" value="TOBE_2"/>
    <property type="match status" value="1"/>
</dbReference>
<dbReference type="Gene3D" id="3.40.50.300">
    <property type="entry name" value="P-loop containing nucleotide triphosphate hydrolases"/>
    <property type="match status" value="1"/>
</dbReference>
<keyword evidence="1 7" id="KW-0813">Transport</keyword>
<dbReference type="NCBIfam" id="TIGR01187">
    <property type="entry name" value="potA"/>
    <property type="match status" value="1"/>
</dbReference>
<dbReference type="InterPro" id="IPR003439">
    <property type="entry name" value="ABC_transporter-like_ATP-bd"/>
</dbReference>
<dbReference type="GO" id="GO:0005524">
    <property type="term" value="F:ATP binding"/>
    <property type="evidence" value="ECO:0007669"/>
    <property type="project" value="UniProtKB-KW"/>
</dbReference>
<dbReference type="GO" id="GO:0015847">
    <property type="term" value="P:putrescine transport"/>
    <property type="evidence" value="ECO:0007669"/>
    <property type="project" value="UniProtKB-ARBA"/>
</dbReference>
<name>A0A0F4TTU2_PSEFL</name>
<dbReference type="PANTHER" id="PTHR42781">
    <property type="entry name" value="SPERMIDINE/PUTRESCINE IMPORT ATP-BINDING PROTEIN POTA"/>
    <property type="match status" value="1"/>
</dbReference>
<sequence length="372" mass="40859">MGNKKRNLIVSSRSAIQLSAQGISQYYGRFAALDNVDLDVRQGEFLTLLGPSGSGKTTLLMILAGFLSPTSGKLMEQGVDIIRRSAEKRNYGMVFQGYALFPHMSVADNVAYPLRIRKVPAEERNRRVKHILEVVGLGAHMHKKPAEMSGGQQQRVAIARALVFEPELLLLDEPLSALDKNLREQLQTELQRIHRQVGTSFVFVTHDQNEALALSSRIAIFNHGKLTQVDTPENIYNRPESRFVAEFLGKMNLFPLDNLTRNGQTASGRCGTNVLHAQAPNALSAAPIVLAVRPEHMELHSECPTTEGYNVMPAQLTDKVYQGSSTHLALKVGGDTLPINLSVPGNHPGALMSSGAPVWLSWPVQQSFLLQA</sequence>
<dbReference type="InterPro" id="IPR013611">
    <property type="entry name" value="Transp-assoc_OB_typ2"/>
</dbReference>
<dbReference type="EC" id="7.6.2.11" evidence="7"/>
<keyword evidence="5 7" id="KW-1278">Translocase</keyword>
<comment type="catalytic activity">
    <reaction evidence="7">
        <text>ATP + H2O + polyamine-[polyamine-binding protein]Side 1 = ADP + phosphate + polyamineSide 2 + [polyamine-binding protein]Side 1.</text>
        <dbReference type="EC" id="7.6.2.11"/>
    </reaction>
</comment>
<dbReference type="GO" id="GO:0015417">
    <property type="term" value="F:ABC-type polyamine transporter activity"/>
    <property type="evidence" value="ECO:0007669"/>
    <property type="project" value="UniProtKB-EC"/>
</dbReference>
<dbReference type="AlphaFoldDB" id="A0A0F4TTU2"/>
<comment type="caution">
    <text evidence="9">The sequence shown here is derived from an EMBL/GenBank/DDBJ whole genome shotgun (WGS) entry which is preliminary data.</text>
</comment>
<evidence type="ECO:0000256" key="7">
    <source>
        <dbReference type="RuleBase" id="RU364083"/>
    </source>
</evidence>
<dbReference type="InterPro" id="IPR017871">
    <property type="entry name" value="ABC_transporter-like_CS"/>
</dbReference>
<dbReference type="Proteomes" id="UP000033588">
    <property type="component" value="Unassembled WGS sequence"/>
</dbReference>
<dbReference type="EMBL" id="LACC01000013">
    <property type="protein sequence ID" value="KJZ46812.1"/>
    <property type="molecule type" value="Genomic_DNA"/>
</dbReference>
<dbReference type="GO" id="GO:0016887">
    <property type="term" value="F:ATP hydrolysis activity"/>
    <property type="evidence" value="ECO:0007669"/>
    <property type="project" value="InterPro"/>
</dbReference>
<evidence type="ECO:0000259" key="8">
    <source>
        <dbReference type="PROSITE" id="PS50893"/>
    </source>
</evidence>
<feature type="domain" description="ABC transporter" evidence="8">
    <location>
        <begin position="18"/>
        <end position="248"/>
    </location>
</feature>
<accession>A0A0F4TTU2</accession>
<dbReference type="SUPFAM" id="SSF52540">
    <property type="entry name" value="P-loop containing nucleoside triphosphate hydrolases"/>
    <property type="match status" value="1"/>
</dbReference>
<gene>
    <name evidence="7" type="primary">potA</name>
    <name evidence="9" type="ORF">VC35_11875</name>
</gene>